<evidence type="ECO:0000313" key="5">
    <source>
        <dbReference type="Proteomes" id="UP000294641"/>
    </source>
</evidence>
<comment type="caution">
    <text evidence="2">The sequence shown here is derived from an EMBL/GenBank/DDBJ whole genome shotgun (WGS) entry which is preliminary data.</text>
</comment>
<dbReference type="Proteomes" id="UP000294641">
    <property type="component" value="Unassembled WGS sequence"/>
</dbReference>
<reference evidence="2 4" key="1">
    <citation type="submission" date="2018-06" db="EMBL/GenBank/DDBJ databases">
        <authorList>
            <consortium name="Pathogen Informatics"/>
            <person name="Doyle S."/>
        </authorList>
    </citation>
    <scope>NUCLEOTIDE SEQUENCE [LARGE SCALE GENOMIC DNA]</scope>
    <source>
        <strain evidence="2 4">NCTC10597</strain>
    </source>
</reference>
<dbReference type="EMBL" id="SNZG01000001">
    <property type="protein sequence ID" value="TDR44219.1"/>
    <property type="molecule type" value="Genomic_DNA"/>
</dbReference>
<keyword evidence="5" id="KW-1185">Reference proteome</keyword>
<name>A0A2U3AHE1_9BACL</name>
<evidence type="ECO:0000313" key="3">
    <source>
        <dbReference type="EMBL" id="TDR44219.1"/>
    </source>
</evidence>
<dbReference type="Proteomes" id="UP000254330">
    <property type="component" value="Unassembled WGS sequence"/>
</dbReference>
<dbReference type="EMBL" id="UGNP01000001">
    <property type="protein sequence ID" value="STX10175.1"/>
    <property type="molecule type" value="Genomic_DNA"/>
</dbReference>
<dbReference type="AlphaFoldDB" id="A0A2U3AHE1"/>
<evidence type="ECO:0000256" key="1">
    <source>
        <dbReference type="SAM" id="Phobius"/>
    </source>
</evidence>
<evidence type="ECO:0000313" key="4">
    <source>
        <dbReference type="Proteomes" id="UP000254330"/>
    </source>
</evidence>
<gene>
    <name evidence="3" type="ORF">DFR61_10156</name>
    <name evidence="2" type="ORF">NCTC10597_01889</name>
</gene>
<dbReference type="OrthoDB" id="2718487at2"/>
<dbReference type="RefSeq" id="WP_109348254.1">
    <property type="nucleotide sequence ID" value="NZ_BJUE01000001.1"/>
</dbReference>
<feature type="transmembrane region" description="Helical" evidence="1">
    <location>
        <begin position="12"/>
        <end position="32"/>
    </location>
</feature>
<proteinExistence type="predicted"/>
<organism evidence="2 4">
    <name type="scientific">Kurthia zopfii</name>
    <dbReference type="NCBI Taxonomy" id="1650"/>
    <lineage>
        <taxon>Bacteria</taxon>
        <taxon>Bacillati</taxon>
        <taxon>Bacillota</taxon>
        <taxon>Bacilli</taxon>
        <taxon>Bacillales</taxon>
        <taxon>Caryophanaceae</taxon>
        <taxon>Kurthia</taxon>
    </lineage>
</organism>
<sequence length="238" mass="26599">MKEKNAKQSWLVYTLLILLIISAGIALYFYLLKPEMDKRNSLQEKYDFQKSHLEGQAKKVESTKKLIEKAGPVGDLKLKIPTNNQLTGITNDLAELEGSTSTVITDIQFNNYGSKKQVQTPKLKSTGLSEAELINPLSDTQVVSRLADQQKPKDLNLLTFEMSVSAYDASNITDFVKGITEMSRLYVVDSVKYSDRNVENGVVTAKVQVTTFNVKLKKEARMGKALTPKATEESNKEK</sequence>
<keyword evidence="1" id="KW-1133">Transmembrane helix</keyword>
<keyword evidence="1" id="KW-0812">Transmembrane</keyword>
<evidence type="ECO:0000313" key="2">
    <source>
        <dbReference type="EMBL" id="STX10175.1"/>
    </source>
</evidence>
<evidence type="ECO:0008006" key="6">
    <source>
        <dbReference type="Google" id="ProtNLM"/>
    </source>
</evidence>
<keyword evidence="1" id="KW-0472">Membrane</keyword>
<protein>
    <recommendedName>
        <fullName evidence="6">Pilus assembly protein, PilO</fullName>
    </recommendedName>
</protein>
<reference evidence="3 5" key="2">
    <citation type="submission" date="2019-03" db="EMBL/GenBank/DDBJ databases">
        <title>Genomic Encyclopedia of Type Strains, Phase IV (KMG-IV): sequencing the most valuable type-strain genomes for metagenomic binning, comparative biology and taxonomic classification.</title>
        <authorList>
            <person name="Goeker M."/>
        </authorList>
    </citation>
    <scope>NUCLEOTIDE SEQUENCE [LARGE SCALE GENOMIC DNA]</scope>
    <source>
        <strain evidence="3 5">DSM 20580</strain>
    </source>
</reference>
<accession>A0A2U3AHE1</accession>